<evidence type="ECO:0000313" key="1">
    <source>
        <dbReference type="EMBL" id="MEW9492428.1"/>
    </source>
</evidence>
<gene>
    <name evidence="1" type="ORF">TQ35_0009570</name>
</gene>
<protein>
    <submittedName>
        <fullName evidence="1">Uncharacterized protein</fullName>
    </submittedName>
</protein>
<reference evidence="1" key="1">
    <citation type="submission" date="2024-07" db="EMBL/GenBank/DDBJ databases">
        <title>Metagenome and Metagenome-Assembled Genomes of Archaea from a hot spring from the geothermal field of Los Azufres, Mexico.</title>
        <authorList>
            <person name="Marin-Paredes R."/>
            <person name="Martinez-Romero E."/>
            <person name="Servin-Garciduenas L.E."/>
        </authorList>
    </citation>
    <scope>NUCLEOTIDE SEQUENCE</scope>
    <source>
        <strain evidence="1">AZ1-454</strain>
    </source>
</reference>
<proteinExistence type="predicted"/>
<organism evidence="1 2">
    <name type="scientific">Candidatus Aramenus sulfurataquae</name>
    <dbReference type="NCBI Taxonomy" id="1326980"/>
    <lineage>
        <taxon>Archaea</taxon>
        <taxon>Thermoproteota</taxon>
        <taxon>Thermoprotei</taxon>
        <taxon>Sulfolobales</taxon>
        <taxon>Sulfolobaceae</taxon>
        <taxon>Candidatus Aramenus</taxon>
    </lineage>
</organism>
<accession>A0ACC6TRK8</accession>
<name>A0ACC6TRK8_9CREN</name>
<sequence>MNKLTKIGILVAVAGLLVLFILSPLLAYQQSTGIASQLSRNLKDLNATPGTTIAVSYDGESNNSIFVLVYNTSSLLPLHVTVPQSSKYFENAQNGTFFYYVYPSNGQVNITNNQTEAQRVFYSYGYIPENDLMLIEVTGYLGIALLIAGIAVGALGFFRDRLGKRQA</sequence>
<evidence type="ECO:0000313" key="2">
    <source>
        <dbReference type="Proteomes" id="UP000053480"/>
    </source>
</evidence>
<dbReference type="Proteomes" id="UP000053480">
    <property type="component" value="Unassembled WGS sequence"/>
</dbReference>
<dbReference type="EMBL" id="JZWS03000032">
    <property type="protein sequence ID" value="MEW9492428.1"/>
    <property type="molecule type" value="Genomic_DNA"/>
</dbReference>
<comment type="caution">
    <text evidence="1">The sequence shown here is derived from an EMBL/GenBank/DDBJ whole genome shotgun (WGS) entry which is preliminary data.</text>
</comment>